<evidence type="ECO:0000313" key="1">
    <source>
        <dbReference type="EMBL" id="KAL3777071.1"/>
    </source>
</evidence>
<gene>
    <name evidence="1" type="ORF">ACHAWO_011637</name>
</gene>
<keyword evidence="2" id="KW-1185">Reference proteome</keyword>
<evidence type="ECO:0000313" key="2">
    <source>
        <dbReference type="Proteomes" id="UP001530400"/>
    </source>
</evidence>
<dbReference type="EMBL" id="JALLPJ020001066">
    <property type="protein sequence ID" value="KAL3777071.1"/>
    <property type="molecule type" value="Genomic_DNA"/>
</dbReference>
<protein>
    <submittedName>
        <fullName evidence="1">Uncharacterized protein</fullName>
    </submittedName>
</protein>
<comment type="caution">
    <text evidence="1">The sequence shown here is derived from an EMBL/GenBank/DDBJ whole genome shotgun (WGS) entry which is preliminary data.</text>
</comment>
<reference evidence="1 2" key="1">
    <citation type="submission" date="2024-10" db="EMBL/GenBank/DDBJ databases">
        <title>Updated reference genomes for cyclostephanoid diatoms.</title>
        <authorList>
            <person name="Roberts W.R."/>
            <person name="Alverson A.J."/>
        </authorList>
    </citation>
    <scope>NUCLEOTIDE SEQUENCE [LARGE SCALE GENOMIC DNA]</scope>
    <source>
        <strain evidence="1 2">AJA010-31</strain>
    </source>
</reference>
<name>A0ABD3NPJ9_9STRA</name>
<accession>A0ABD3NPJ9</accession>
<organism evidence="1 2">
    <name type="scientific">Cyclotella atomus</name>
    <dbReference type="NCBI Taxonomy" id="382360"/>
    <lineage>
        <taxon>Eukaryota</taxon>
        <taxon>Sar</taxon>
        <taxon>Stramenopiles</taxon>
        <taxon>Ochrophyta</taxon>
        <taxon>Bacillariophyta</taxon>
        <taxon>Coscinodiscophyceae</taxon>
        <taxon>Thalassiosirophycidae</taxon>
        <taxon>Stephanodiscales</taxon>
        <taxon>Stephanodiscaceae</taxon>
        <taxon>Cyclotella</taxon>
    </lineage>
</organism>
<sequence>MNVDPTSVLLQPYRTPVICHGFKNKAAYLNGEIGDIRSFDETSGRRGVYFEDKSIKPKSVKPRNLRILFELPDN</sequence>
<proteinExistence type="predicted"/>
<dbReference type="AlphaFoldDB" id="A0ABD3NPJ9"/>
<dbReference type="Proteomes" id="UP001530400">
    <property type="component" value="Unassembled WGS sequence"/>
</dbReference>